<gene>
    <name evidence="1" type="ORF">METZ01_LOCUS485369</name>
</gene>
<dbReference type="GO" id="GO:0002143">
    <property type="term" value="P:tRNA wobble position uridine thiolation"/>
    <property type="evidence" value="ECO:0007669"/>
    <property type="project" value="TreeGrafter"/>
</dbReference>
<organism evidence="1">
    <name type="scientific">marine metagenome</name>
    <dbReference type="NCBI Taxonomy" id="408172"/>
    <lineage>
        <taxon>unclassified sequences</taxon>
        <taxon>metagenomes</taxon>
        <taxon>ecological metagenomes</taxon>
    </lineage>
</organism>
<dbReference type="InterPro" id="IPR004506">
    <property type="entry name" value="MnmA-like"/>
</dbReference>
<dbReference type="PANTHER" id="PTHR11933:SF5">
    <property type="entry name" value="MITOCHONDRIAL TRNA-SPECIFIC 2-THIOURIDYLASE 1"/>
    <property type="match status" value="1"/>
</dbReference>
<proteinExistence type="predicted"/>
<accession>A0A383CL72</accession>
<reference evidence="1" key="1">
    <citation type="submission" date="2018-05" db="EMBL/GenBank/DDBJ databases">
        <authorList>
            <person name="Lanie J.A."/>
            <person name="Ng W.-L."/>
            <person name="Kazmierczak K.M."/>
            <person name="Andrzejewski T.M."/>
            <person name="Davidsen T.M."/>
            <person name="Wayne K.J."/>
            <person name="Tettelin H."/>
            <person name="Glass J.I."/>
            <person name="Rusch D."/>
            <person name="Podicherti R."/>
            <person name="Tsui H.-C.T."/>
            <person name="Winkler M.E."/>
        </authorList>
    </citation>
    <scope>NUCLEOTIDE SEQUENCE</scope>
</reference>
<dbReference type="Pfam" id="PF03054">
    <property type="entry name" value="tRNA_Me_trans"/>
    <property type="match status" value="1"/>
</dbReference>
<dbReference type="AlphaFoldDB" id="A0A383CL72"/>
<protein>
    <submittedName>
        <fullName evidence="1">Uncharacterized protein</fullName>
    </submittedName>
</protein>
<dbReference type="PANTHER" id="PTHR11933">
    <property type="entry name" value="TRNA 5-METHYLAMINOMETHYL-2-THIOURIDYLATE -METHYLTRANSFERASE"/>
    <property type="match status" value="1"/>
</dbReference>
<evidence type="ECO:0000313" key="1">
    <source>
        <dbReference type="EMBL" id="SVE32515.1"/>
    </source>
</evidence>
<dbReference type="CDD" id="cd01998">
    <property type="entry name" value="MnmA_TRMU-like"/>
    <property type="match status" value="1"/>
</dbReference>
<dbReference type="EMBL" id="UINC01209480">
    <property type="protein sequence ID" value="SVE32515.1"/>
    <property type="molecule type" value="Genomic_DNA"/>
</dbReference>
<dbReference type="SUPFAM" id="SSF52402">
    <property type="entry name" value="Adenine nucleotide alpha hydrolases-like"/>
    <property type="match status" value="1"/>
</dbReference>
<feature type="non-terminal residue" evidence="1">
    <location>
        <position position="219"/>
    </location>
</feature>
<sequence>MPKKKVLVAMSGGVDSSVALSLLIDEGYECIGVTMKLWENKDPISNVVRNSNCNTIEAINGAKMVCDWLGVHHYTLDFMDIFKKHVVDDFSKEYLTGRTPNPCVRCNSIIKWETLLQQADIFGINYIATGHYACIQHNKNASYLLKGTDVLKDQSYMLWQINPDALKRTLLPLGEITKSETRDYAKARGLETAQTPESMDLCFVSGDDYSKFLNETMPE</sequence>
<dbReference type="GO" id="GO:0016740">
    <property type="term" value="F:transferase activity"/>
    <property type="evidence" value="ECO:0007669"/>
    <property type="project" value="InterPro"/>
</dbReference>
<name>A0A383CL72_9ZZZZ</name>
<dbReference type="InterPro" id="IPR014729">
    <property type="entry name" value="Rossmann-like_a/b/a_fold"/>
</dbReference>
<dbReference type="Gene3D" id="3.40.50.620">
    <property type="entry name" value="HUPs"/>
    <property type="match status" value="1"/>
</dbReference>